<evidence type="ECO:0000256" key="5">
    <source>
        <dbReference type="HAMAP-Rule" id="MF_00445"/>
    </source>
</evidence>
<keyword evidence="5" id="KW-0520">NAD</keyword>
<comment type="caution">
    <text evidence="8">The sequence shown here is derived from an EMBL/GenBank/DDBJ whole genome shotgun (WGS) entry which is preliminary data.</text>
</comment>
<gene>
    <name evidence="5" type="primary">nuoN</name>
    <name evidence="8" type="ORF">SCNU_07423</name>
</gene>
<evidence type="ECO:0000256" key="2">
    <source>
        <dbReference type="ARBA" id="ARBA00022692"/>
    </source>
</evidence>
<dbReference type="Pfam" id="PF00361">
    <property type="entry name" value="Proton_antipo_M"/>
    <property type="match status" value="1"/>
</dbReference>
<dbReference type="RefSeq" id="WP_009678723.1">
    <property type="nucleotide sequence ID" value="NZ_AEUD01000005.1"/>
</dbReference>
<feature type="transmembrane region" description="Helical" evidence="5">
    <location>
        <begin position="321"/>
        <end position="342"/>
    </location>
</feature>
<feature type="transmembrane region" description="Helical" evidence="5">
    <location>
        <begin position="54"/>
        <end position="75"/>
    </location>
</feature>
<dbReference type="PANTHER" id="PTHR22773">
    <property type="entry name" value="NADH DEHYDROGENASE"/>
    <property type="match status" value="1"/>
</dbReference>
<sequence>MIAVATAGPTALTVDPHSIDYFRLSPMLIVFGAAVVAVLVEAFAGKNVRYRVQLWLAGGGLVAAFVALMFVTASYRRDGASSAMSGAVVIDGPTLFLQGAILVVSLGSIAVMGERRLDRVWAPLEIRTAAGERIAVGGSGGPDTPDDPDATLPADAFTPSGATVPGSPDELIAGRAGAITTEVFPLALFAIGGMLLFGACGDLLTMFIALEVLSLPLYVLCGLARRRRLLSQEASLKYFLLGAFSSAIFLFGASFAYGATGSVSLGQIGAAVAGSGPQPAADRTLALLALMLIVVGLLFKVGAVPFGSWVPDVYQGAPTPVTALMASATKVAAFGGLLRVLHVGFPALQSDWRPALWVVAIATMVVATLMAVTQADIKRMLAYSSVSHVGFALVGAITISRAGISSTLFYVAAYAVSAFGAFALLSVVRDGTGREATDIASWAGIGRSRPLVGAMLSLFLLGFAGIPLTSGFIAKFAVFGAAGAGGAWPLVIVGVICSAIAAYFYIRVIVAMFFTEPPAENAPTVVTPSLLTSVPIALSAIITLLLGVFPQWLLDLANSAAHFFAG</sequence>
<protein>
    <recommendedName>
        <fullName evidence="5">NADH-quinone oxidoreductase subunit N</fullName>
        <ecNumber evidence="5">7.1.1.-</ecNumber>
    </recommendedName>
    <alternativeName>
        <fullName evidence="5">NADH dehydrogenase I subunit N</fullName>
    </alternativeName>
    <alternativeName>
        <fullName evidence="5">NDH-1 subunit N</fullName>
    </alternativeName>
</protein>
<keyword evidence="5" id="KW-1003">Cell membrane</keyword>
<feature type="transmembrane region" description="Helical" evidence="5">
    <location>
        <begin position="408"/>
        <end position="428"/>
    </location>
</feature>
<comment type="function">
    <text evidence="5">NDH-1 shuttles electrons from NADH, via FMN and iron-sulfur (Fe-S) centers, to quinones in the respiratory chain. The immediate electron acceptor for the enzyme in this species is believed to be a menaquinone. Couples the redox reaction to proton translocation (for every two electrons transferred, four hydrogen ions are translocated across the cytoplasmic membrane), and thus conserves the redox energy in a proton gradient.</text>
</comment>
<feature type="transmembrane region" description="Helical" evidence="5">
    <location>
        <begin position="486"/>
        <end position="514"/>
    </location>
</feature>
<accession>F1YHX0</accession>
<feature type="transmembrane region" description="Helical" evidence="5">
    <location>
        <begin position="95"/>
        <end position="113"/>
    </location>
</feature>
<dbReference type="STRING" id="644548.SCNU_07423"/>
<name>F1YHX0_9ACTN</name>
<keyword evidence="9" id="KW-1185">Reference proteome</keyword>
<dbReference type="GO" id="GO:0008137">
    <property type="term" value="F:NADH dehydrogenase (ubiquinone) activity"/>
    <property type="evidence" value="ECO:0007669"/>
    <property type="project" value="InterPro"/>
</dbReference>
<dbReference type="OrthoDB" id="9811718at2"/>
<evidence type="ECO:0000256" key="1">
    <source>
        <dbReference type="ARBA" id="ARBA00004127"/>
    </source>
</evidence>
<feature type="transmembrane region" description="Helical" evidence="5">
    <location>
        <begin position="21"/>
        <end position="42"/>
    </location>
</feature>
<feature type="transmembrane region" description="Helical" evidence="5">
    <location>
        <begin position="176"/>
        <end position="197"/>
    </location>
</feature>
<evidence type="ECO:0000259" key="7">
    <source>
        <dbReference type="Pfam" id="PF00361"/>
    </source>
</evidence>
<dbReference type="GO" id="GO:0048038">
    <property type="term" value="F:quinone binding"/>
    <property type="evidence" value="ECO:0007669"/>
    <property type="project" value="UniProtKB-KW"/>
</dbReference>
<dbReference type="NCBIfam" id="TIGR01770">
    <property type="entry name" value="NDH_I_N"/>
    <property type="match status" value="1"/>
</dbReference>
<keyword evidence="4 5" id="KW-0472">Membrane</keyword>
<feature type="transmembrane region" description="Helical" evidence="5">
    <location>
        <begin position="203"/>
        <end position="224"/>
    </location>
</feature>
<comment type="subunit">
    <text evidence="5">NDH-1 is composed of 14 different subunits. Subunits NuoA, H, J, K, L, M, N constitute the membrane sector of the complex.</text>
</comment>
<dbReference type="EMBL" id="AEUD01000005">
    <property type="protein sequence ID" value="EGD55524.1"/>
    <property type="molecule type" value="Genomic_DNA"/>
</dbReference>
<reference evidence="8 9" key="1">
    <citation type="journal article" date="2011" name="J. Bacteriol.">
        <title>Draft Genome Sequence of Gordonia neofelifaecis NRRL B-59395, a Cholesterol-Degrading Actinomycete.</title>
        <authorList>
            <person name="Ge F."/>
            <person name="Li W."/>
            <person name="Chen G."/>
            <person name="Liu Y."/>
            <person name="Zhang G."/>
            <person name="Yong B."/>
            <person name="Wang Q."/>
            <person name="Wang N."/>
            <person name="Huang Z."/>
            <person name="Li W."/>
            <person name="Wang J."/>
            <person name="Wu C."/>
            <person name="Xie Q."/>
            <person name="Liu G."/>
        </authorList>
    </citation>
    <scope>NUCLEOTIDE SEQUENCE [LARGE SCALE GENOMIC DNA]</scope>
    <source>
        <strain evidence="8 9">NRRL B-59395</strain>
    </source>
</reference>
<dbReference type="GO" id="GO:0042773">
    <property type="term" value="P:ATP synthesis coupled electron transport"/>
    <property type="evidence" value="ECO:0007669"/>
    <property type="project" value="InterPro"/>
</dbReference>
<dbReference type="EC" id="7.1.1.-" evidence="5"/>
<keyword evidence="2 5" id="KW-0812">Transmembrane</keyword>
<dbReference type="eggNOG" id="COG1007">
    <property type="taxonomic scope" value="Bacteria"/>
</dbReference>
<keyword evidence="8" id="KW-0560">Oxidoreductase</keyword>
<evidence type="ECO:0000313" key="9">
    <source>
        <dbReference type="Proteomes" id="UP000035065"/>
    </source>
</evidence>
<comment type="subcellular location">
    <subcellularLocation>
        <location evidence="5">Cell membrane</location>
        <topology evidence="5">Multi-pass membrane protein</topology>
    </subcellularLocation>
    <subcellularLocation>
        <location evidence="1">Endomembrane system</location>
        <topology evidence="1">Multi-pass membrane protein</topology>
    </subcellularLocation>
    <subcellularLocation>
        <location evidence="6">Membrane</location>
        <topology evidence="6">Multi-pass membrane protein</topology>
    </subcellularLocation>
</comment>
<feature type="transmembrane region" description="Helical" evidence="5">
    <location>
        <begin position="285"/>
        <end position="309"/>
    </location>
</feature>
<organism evidence="8 9">
    <name type="scientific">Gordonia neofelifaecis NRRL B-59395</name>
    <dbReference type="NCBI Taxonomy" id="644548"/>
    <lineage>
        <taxon>Bacteria</taxon>
        <taxon>Bacillati</taxon>
        <taxon>Actinomycetota</taxon>
        <taxon>Actinomycetes</taxon>
        <taxon>Mycobacteriales</taxon>
        <taxon>Gordoniaceae</taxon>
        <taxon>Gordonia</taxon>
    </lineage>
</organism>
<evidence type="ECO:0000256" key="3">
    <source>
        <dbReference type="ARBA" id="ARBA00022989"/>
    </source>
</evidence>
<evidence type="ECO:0000256" key="6">
    <source>
        <dbReference type="RuleBase" id="RU000320"/>
    </source>
</evidence>
<dbReference type="AlphaFoldDB" id="F1YHX0"/>
<feature type="transmembrane region" description="Helical" evidence="5">
    <location>
        <begin position="236"/>
        <end position="257"/>
    </location>
</feature>
<dbReference type="GO" id="GO:0012505">
    <property type="term" value="C:endomembrane system"/>
    <property type="evidence" value="ECO:0007669"/>
    <property type="project" value="UniProtKB-SubCell"/>
</dbReference>
<feature type="transmembrane region" description="Helical" evidence="5">
    <location>
        <begin position="380"/>
        <end position="402"/>
    </location>
</feature>
<keyword evidence="5" id="KW-0813">Transport</keyword>
<dbReference type="InterPro" id="IPR001750">
    <property type="entry name" value="ND/Mrp_TM"/>
</dbReference>
<dbReference type="GO" id="GO:0050136">
    <property type="term" value="F:NADH dehydrogenase (quinone) (non-electrogenic) activity"/>
    <property type="evidence" value="ECO:0007669"/>
    <property type="project" value="UniProtKB-UniRule"/>
</dbReference>
<keyword evidence="5" id="KW-0874">Quinone</keyword>
<keyword evidence="5" id="KW-1278">Translocase</keyword>
<dbReference type="GO" id="GO:0005886">
    <property type="term" value="C:plasma membrane"/>
    <property type="evidence" value="ECO:0007669"/>
    <property type="project" value="UniProtKB-SubCell"/>
</dbReference>
<feature type="transmembrane region" description="Helical" evidence="5">
    <location>
        <begin position="354"/>
        <end position="373"/>
    </location>
</feature>
<dbReference type="InterPro" id="IPR010096">
    <property type="entry name" value="NADH-Q_OxRdtase_suN/2"/>
</dbReference>
<feature type="transmembrane region" description="Helical" evidence="5">
    <location>
        <begin position="449"/>
        <end position="474"/>
    </location>
</feature>
<dbReference type="NCBIfam" id="NF004441">
    <property type="entry name" value="PRK05777.1-4"/>
    <property type="match status" value="1"/>
</dbReference>
<keyword evidence="8" id="KW-0830">Ubiquinone</keyword>
<dbReference type="HAMAP" id="MF_00445">
    <property type="entry name" value="NDH1_NuoN_1"/>
    <property type="match status" value="1"/>
</dbReference>
<feature type="transmembrane region" description="Helical" evidence="5">
    <location>
        <begin position="526"/>
        <end position="549"/>
    </location>
</feature>
<dbReference type="Proteomes" id="UP000035065">
    <property type="component" value="Unassembled WGS sequence"/>
</dbReference>
<evidence type="ECO:0000313" key="8">
    <source>
        <dbReference type="EMBL" id="EGD55524.1"/>
    </source>
</evidence>
<evidence type="ECO:0000256" key="4">
    <source>
        <dbReference type="ARBA" id="ARBA00023136"/>
    </source>
</evidence>
<feature type="domain" description="NADH:quinone oxidoreductase/Mrp antiporter transmembrane" evidence="7">
    <location>
        <begin position="201"/>
        <end position="500"/>
    </location>
</feature>
<comment type="similarity">
    <text evidence="5">Belongs to the complex I subunit 2 family.</text>
</comment>
<keyword evidence="3 5" id="KW-1133">Transmembrane helix</keyword>
<proteinExistence type="inferred from homology"/>
<comment type="catalytic activity">
    <reaction evidence="5">
        <text>a quinone + NADH + 5 H(+)(in) = a quinol + NAD(+) + 4 H(+)(out)</text>
        <dbReference type="Rhea" id="RHEA:57888"/>
        <dbReference type="ChEBI" id="CHEBI:15378"/>
        <dbReference type="ChEBI" id="CHEBI:24646"/>
        <dbReference type="ChEBI" id="CHEBI:57540"/>
        <dbReference type="ChEBI" id="CHEBI:57945"/>
        <dbReference type="ChEBI" id="CHEBI:132124"/>
    </reaction>
</comment>